<comment type="function">
    <text evidence="18">Core subunit of the mitochondrial membrane respiratory chain NADH dehydrogenase (Complex I) which catalyzes electron transfer from NADH through the respiratory chain, using ubiquinone as an electron acceptor. Essential for the catalytic activity and assembly of complex I.</text>
</comment>
<evidence type="ECO:0000256" key="3">
    <source>
        <dbReference type="ARBA" id="ARBA00007012"/>
    </source>
</evidence>
<reference evidence="20" key="1">
    <citation type="submission" date="2019-09" db="EMBL/GenBank/DDBJ databases">
        <authorList>
            <person name="Song X."/>
        </authorList>
    </citation>
    <scope>NUCLEOTIDE SEQUENCE</scope>
    <source>
        <strain evidence="20">YSSYXD201907</strain>
    </source>
</reference>
<evidence type="ECO:0000256" key="17">
    <source>
        <dbReference type="ARBA" id="ARBA00049551"/>
    </source>
</evidence>
<keyword evidence="8 18" id="KW-0812">Transmembrane</keyword>
<comment type="function">
    <text evidence="1">Core subunit of the mitochondrial membrane respiratory chain NADH dehydrogenase (Complex I) that is believed to belong to the minimal assembly required for catalysis. Complex I functions in the transfer of electrons from NADH to the respiratory chain. The immediate electron acceptor for the enzyme is believed to be ubiquinone.</text>
</comment>
<keyword evidence="6" id="KW-0813">Transport</keyword>
<feature type="transmembrane region" description="Helical" evidence="18">
    <location>
        <begin position="7"/>
        <end position="27"/>
    </location>
</feature>
<dbReference type="PRINTS" id="PR01436">
    <property type="entry name" value="NADHDHGNASE2"/>
</dbReference>
<evidence type="ECO:0000256" key="1">
    <source>
        <dbReference type="ARBA" id="ARBA00003257"/>
    </source>
</evidence>
<dbReference type="InterPro" id="IPR050175">
    <property type="entry name" value="Complex_I_Subunit_2"/>
</dbReference>
<evidence type="ECO:0000256" key="8">
    <source>
        <dbReference type="ARBA" id="ARBA00022692"/>
    </source>
</evidence>
<feature type="domain" description="NADH:quinone oxidoreductase/Mrp antiporter transmembrane" evidence="19">
    <location>
        <begin position="24"/>
        <end position="282"/>
    </location>
</feature>
<gene>
    <name evidence="20" type="primary">ND2</name>
</gene>
<dbReference type="EMBL" id="MN528600">
    <property type="protein sequence ID" value="QXG82894.1"/>
    <property type="molecule type" value="Genomic_DNA"/>
</dbReference>
<feature type="transmembrane region" description="Helical" evidence="18">
    <location>
        <begin position="91"/>
        <end position="112"/>
    </location>
</feature>
<organism evidence="20">
    <name type="scientific">Polygraphus poligraphus</name>
    <dbReference type="NCBI Taxonomy" id="516982"/>
    <lineage>
        <taxon>Eukaryota</taxon>
        <taxon>Metazoa</taxon>
        <taxon>Ecdysozoa</taxon>
        <taxon>Arthropoda</taxon>
        <taxon>Hexapoda</taxon>
        <taxon>Insecta</taxon>
        <taxon>Pterygota</taxon>
        <taxon>Neoptera</taxon>
        <taxon>Endopterygota</taxon>
        <taxon>Coleoptera</taxon>
        <taxon>Polyphaga</taxon>
        <taxon>Cucujiformia</taxon>
        <taxon>Curculionidae</taxon>
        <taxon>Scolytinae</taxon>
        <taxon>Polygraphus</taxon>
    </lineage>
</organism>
<dbReference type="GO" id="GO:0005743">
    <property type="term" value="C:mitochondrial inner membrane"/>
    <property type="evidence" value="ECO:0007669"/>
    <property type="project" value="UniProtKB-SubCell"/>
</dbReference>
<keyword evidence="11 18" id="KW-0249">Electron transport</keyword>
<sequence>MTNLFKILFFSTTILGTIVSISSISWFTAWMGLEINLISFIPLMKTNNKFTTEASMKYFMVQAMASVFLLFSIIIFTNSKEFSFFISETPSIFISSALFLKLGAAPFHFWFPETCSGLSWNINLILLTWQKIAPMMLIFISTKMPLFFCLIALASSLIGGIQGLNQTCLRKIMAYSSINHMGWMISAILNSFNNWLVYFLIYSAINFNIIMVFKKLNSFFIPHLSKMTSYSKPMKMFFSLNFLSLGGLPPFLGFLPKWITIFNLTSNKFFCLMILLIIFSLISLYFYLRITFSSLTLQSTESLNSFMTKMKFWDFFINSVSLLGLLLCSMIPFD</sequence>
<evidence type="ECO:0000256" key="10">
    <source>
        <dbReference type="ARBA" id="ARBA00022967"/>
    </source>
</evidence>
<geneLocation type="mitochondrion" evidence="20"/>
<feature type="transmembrane region" description="Helical" evidence="18">
    <location>
        <begin position="234"/>
        <end position="255"/>
    </location>
</feature>
<dbReference type="RefSeq" id="YP_010269873.1">
    <property type="nucleotide sequence ID" value="NC_060713.1"/>
</dbReference>
<name>A0A8F4WEW7_9CUCU</name>
<evidence type="ECO:0000256" key="4">
    <source>
        <dbReference type="ARBA" id="ARBA00012944"/>
    </source>
</evidence>
<dbReference type="AlphaFoldDB" id="A0A8F4WEW7"/>
<dbReference type="CTD" id="4536"/>
<accession>A0A8F4WEW7</accession>
<dbReference type="PANTHER" id="PTHR46552:SF1">
    <property type="entry name" value="NADH-UBIQUINONE OXIDOREDUCTASE CHAIN 2"/>
    <property type="match status" value="1"/>
</dbReference>
<keyword evidence="9 18" id="KW-0999">Mitochondrion inner membrane</keyword>
<evidence type="ECO:0000256" key="2">
    <source>
        <dbReference type="ARBA" id="ARBA00004448"/>
    </source>
</evidence>
<feature type="transmembrane region" description="Helical" evidence="18">
    <location>
        <begin position="267"/>
        <end position="288"/>
    </location>
</feature>
<dbReference type="EC" id="7.1.1.2" evidence="4 18"/>
<dbReference type="InterPro" id="IPR003917">
    <property type="entry name" value="NADH_UbQ_OxRdtase_chain2"/>
</dbReference>
<feature type="transmembrane region" description="Helical" evidence="18">
    <location>
        <begin position="312"/>
        <end position="333"/>
    </location>
</feature>
<feature type="transmembrane region" description="Helical" evidence="18">
    <location>
        <begin position="58"/>
        <end position="79"/>
    </location>
</feature>
<evidence type="ECO:0000256" key="7">
    <source>
        <dbReference type="ARBA" id="ARBA00022660"/>
    </source>
</evidence>
<dbReference type="PANTHER" id="PTHR46552">
    <property type="entry name" value="NADH-UBIQUINONE OXIDOREDUCTASE CHAIN 2"/>
    <property type="match status" value="1"/>
</dbReference>
<keyword evidence="10 18" id="KW-1278">Translocase</keyword>
<comment type="catalytic activity">
    <reaction evidence="17 18">
        <text>a ubiquinone + NADH + 5 H(+)(in) = a ubiquinol + NAD(+) + 4 H(+)(out)</text>
        <dbReference type="Rhea" id="RHEA:29091"/>
        <dbReference type="Rhea" id="RHEA-COMP:9565"/>
        <dbReference type="Rhea" id="RHEA-COMP:9566"/>
        <dbReference type="ChEBI" id="CHEBI:15378"/>
        <dbReference type="ChEBI" id="CHEBI:16389"/>
        <dbReference type="ChEBI" id="CHEBI:17976"/>
        <dbReference type="ChEBI" id="CHEBI:57540"/>
        <dbReference type="ChEBI" id="CHEBI:57945"/>
        <dbReference type="EC" id="7.1.1.2"/>
    </reaction>
</comment>
<evidence type="ECO:0000256" key="12">
    <source>
        <dbReference type="ARBA" id="ARBA00022989"/>
    </source>
</evidence>
<dbReference type="InterPro" id="IPR001750">
    <property type="entry name" value="ND/Mrp_TM"/>
</dbReference>
<dbReference type="Pfam" id="PF00361">
    <property type="entry name" value="Proton_antipo_M"/>
    <property type="match status" value="1"/>
</dbReference>
<dbReference type="GeneID" id="70623820"/>
<protein>
    <recommendedName>
        <fullName evidence="5 18">NADH-ubiquinone oxidoreductase chain 2</fullName>
        <ecNumber evidence="4 18">7.1.1.2</ecNumber>
    </recommendedName>
</protein>
<evidence type="ECO:0000256" key="6">
    <source>
        <dbReference type="ARBA" id="ARBA00022448"/>
    </source>
</evidence>
<evidence type="ECO:0000256" key="15">
    <source>
        <dbReference type="ARBA" id="ARBA00023128"/>
    </source>
</evidence>
<keyword evidence="13 18" id="KW-0520">NAD</keyword>
<comment type="similarity">
    <text evidence="3 18">Belongs to the complex I subunit 2 family.</text>
</comment>
<keyword evidence="14 18" id="KW-0830">Ubiquinone</keyword>
<evidence type="ECO:0000259" key="19">
    <source>
        <dbReference type="Pfam" id="PF00361"/>
    </source>
</evidence>
<proteinExistence type="inferred from homology"/>
<evidence type="ECO:0000256" key="9">
    <source>
        <dbReference type="ARBA" id="ARBA00022792"/>
    </source>
</evidence>
<evidence type="ECO:0000313" key="20">
    <source>
        <dbReference type="EMBL" id="QXG82894.1"/>
    </source>
</evidence>
<keyword evidence="15 18" id="KW-0496">Mitochondrion</keyword>
<evidence type="ECO:0000256" key="13">
    <source>
        <dbReference type="ARBA" id="ARBA00023027"/>
    </source>
</evidence>
<dbReference type="GO" id="GO:0008137">
    <property type="term" value="F:NADH dehydrogenase (ubiquinone) activity"/>
    <property type="evidence" value="ECO:0007669"/>
    <property type="project" value="UniProtKB-EC"/>
</dbReference>
<evidence type="ECO:0000256" key="14">
    <source>
        <dbReference type="ARBA" id="ARBA00023075"/>
    </source>
</evidence>
<dbReference type="GO" id="GO:0006120">
    <property type="term" value="P:mitochondrial electron transport, NADH to ubiquinone"/>
    <property type="evidence" value="ECO:0007669"/>
    <property type="project" value="InterPro"/>
</dbReference>
<keyword evidence="7 18" id="KW-0679">Respiratory chain</keyword>
<comment type="subcellular location">
    <subcellularLocation>
        <location evidence="2 18">Mitochondrion inner membrane</location>
        <topology evidence="2 18">Multi-pass membrane protein</topology>
    </subcellularLocation>
</comment>
<evidence type="ECO:0000256" key="18">
    <source>
        <dbReference type="RuleBase" id="RU003403"/>
    </source>
</evidence>
<evidence type="ECO:0000256" key="11">
    <source>
        <dbReference type="ARBA" id="ARBA00022982"/>
    </source>
</evidence>
<evidence type="ECO:0000256" key="16">
    <source>
        <dbReference type="ARBA" id="ARBA00023136"/>
    </source>
</evidence>
<evidence type="ECO:0000256" key="5">
    <source>
        <dbReference type="ARBA" id="ARBA00021008"/>
    </source>
</evidence>
<keyword evidence="16 18" id="KW-0472">Membrane</keyword>
<keyword evidence="12 18" id="KW-1133">Transmembrane helix</keyword>
<feature type="transmembrane region" description="Helical" evidence="18">
    <location>
        <begin position="132"/>
        <end position="160"/>
    </location>
</feature>